<feature type="transmembrane region" description="Helical" evidence="1">
    <location>
        <begin position="82"/>
        <end position="108"/>
    </location>
</feature>
<accession>A0ABP5A6W5</accession>
<protein>
    <submittedName>
        <fullName evidence="2">DUF6113 family protein</fullName>
    </submittedName>
</protein>
<dbReference type="Proteomes" id="UP001501303">
    <property type="component" value="Unassembled WGS sequence"/>
</dbReference>
<proteinExistence type="predicted"/>
<feature type="transmembrane region" description="Helical" evidence="1">
    <location>
        <begin position="59"/>
        <end position="76"/>
    </location>
</feature>
<sequence length="121" mass="12246">MSAARLIGYPVLAVLGVLTGAAGSLVQAGWFPFGLLLALGGAAGLFWGGALVTRTRVGAAVPAAGWALTVLLLTASRPQGDFVFAAGLGSYLFLLGGMTVAVLCATLAPTERPMFAVPDRR</sequence>
<keyword evidence="3" id="KW-1185">Reference proteome</keyword>
<name>A0ABP5A6W5_9ACTN</name>
<feature type="transmembrane region" description="Helical" evidence="1">
    <location>
        <begin position="33"/>
        <end position="52"/>
    </location>
</feature>
<evidence type="ECO:0000313" key="3">
    <source>
        <dbReference type="Proteomes" id="UP001501303"/>
    </source>
</evidence>
<evidence type="ECO:0000313" key="2">
    <source>
        <dbReference type="EMBL" id="GAA1904559.1"/>
    </source>
</evidence>
<organism evidence="2 3">
    <name type="scientific">Streptomyces sodiiphilus</name>
    <dbReference type="NCBI Taxonomy" id="226217"/>
    <lineage>
        <taxon>Bacteria</taxon>
        <taxon>Bacillati</taxon>
        <taxon>Actinomycetota</taxon>
        <taxon>Actinomycetes</taxon>
        <taxon>Kitasatosporales</taxon>
        <taxon>Streptomycetaceae</taxon>
        <taxon>Streptomyces</taxon>
    </lineage>
</organism>
<dbReference type="Pfam" id="PF19608">
    <property type="entry name" value="DUF6113"/>
    <property type="match status" value="1"/>
</dbReference>
<evidence type="ECO:0000256" key="1">
    <source>
        <dbReference type="SAM" id="Phobius"/>
    </source>
</evidence>
<gene>
    <name evidence="2" type="ORF">GCM10009716_13080</name>
</gene>
<reference evidence="3" key="1">
    <citation type="journal article" date="2019" name="Int. J. Syst. Evol. Microbiol.">
        <title>The Global Catalogue of Microorganisms (GCM) 10K type strain sequencing project: providing services to taxonomists for standard genome sequencing and annotation.</title>
        <authorList>
            <consortium name="The Broad Institute Genomics Platform"/>
            <consortium name="The Broad Institute Genome Sequencing Center for Infectious Disease"/>
            <person name="Wu L."/>
            <person name="Ma J."/>
        </authorList>
    </citation>
    <scope>NUCLEOTIDE SEQUENCE [LARGE SCALE GENOMIC DNA]</scope>
    <source>
        <strain evidence="3">JCM 13581</strain>
    </source>
</reference>
<dbReference type="EMBL" id="BAAAMJ010000010">
    <property type="protein sequence ID" value="GAA1904559.1"/>
    <property type="molecule type" value="Genomic_DNA"/>
</dbReference>
<comment type="caution">
    <text evidence="2">The sequence shown here is derived from an EMBL/GenBank/DDBJ whole genome shotgun (WGS) entry which is preliminary data.</text>
</comment>
<dbReference type="InterPro" id="IPR046095">
    <property type="entry name" value="DUF6113"/>
</dbReference>
<keyword evidence="1" id="KW-0472">Membrane</keyword>
<keyword evidence="1" id="KW-1133">Transmembrane helix</keyword>
<dbReference type="RefSeq" id="WP_344259553.1">
    <property type="nucleotide sequence ID" value="NZ_BAAAMJ010000010.1"/>
</dbReference>
<keyword evidence="1" id="KW-0812">Transmembrane</keyword>